<feature type="region of interest" description="Disordered" evidence="1">
    <location>
        <begin position="141"/>
        <end position="308"/>
    </location>
</feature>
<evidence type="ECO:0000313" key="2">
    <source>
        <dbReference type="EMBL" id="GFG35310.1"/>
    </source>
</evidence>
<keyword evidence="3" id="KW-1185">Reference proteome</keyword>
<evidence type="ECO:0000256" key="1">
    <source>
        <dbReference type="SAM" id="MobiDB-lite"/>
    </source>
</evidence>
<dbReference type="OrthoDB" id="8195832at2759"/>
<reference evidence="3" key="1">
    <citation type="submission" date="2020-01" db="EMBL/GenBank/DDBJ databases">
        <title>Draft genome sequence of the Termite Coptotermes fromosanus.</title>
        <authorList>
            <person name="Itakura S."/>
            <person name="Yosikawa Y."/>
            <person name="Umezawa K."/>
        </authorList>
    </citation>
    <scope>NUCLEOTIDE SEQUENCE [LARGE SCALE GENOMIC DNA]</scope>
</reference>
<gene>
    <name evidence="2" type="ORF">Cfor_10313</name>
</gene>
<name>A0A6L2PUM4_COPFO</name>
<dbReference type="EMBL" id="BLKM01008935">
    <property type="protein sequence ID" value="GFG35310.1"/>
    <property type="molecule type" value="Genomic_DNA"/>
</dbReference>
<feature type="compositionally biased region" description="Basic and acidic residues" evidence="1">
    <location>
        <begin position="176"/>
        <end position="187"/>
    </location>
</feature>
<dbReference type="InParanoid" id="A0A6L2PUM4"/>
<feature type="compositionally biased region" description="Polar residues" evidence="1">
    <location>
        <begin position="281"/>
        <end position="302"/>
    </location>
</feature>
<accession>A0A6L2PUM4</accession>
<dbReference type="Pfam" id="PF16009">
    <property type="entry name" value="DUF4779"/>
    <property type="match status" value="1"/>
</dbReference>
<protein>
    <recommendedName>
        <fullName evidence="4">Glycine-rich cell wall structural protein 1.8-like</fullName>
    </recommendedName>
</protein>
<feature type="compositionally biased region" description="Basic and acidic residues" evidence="1">
    <location>
        <begin position="200"/>
        <end position="210"/>
    </location>
</feature>
<organism evidence="2 3">
    <name type="scientific">Coptotermes formosanus</name>
    <name type="common">Formosan subterranean termite</name>
    <dbReference type="NCBI Taxonomy" id="36987"/>
    <lineage>
        <taxon>Eukaryota</taxon>
        <taxon>Metazoa</taxon>
        <taxon>Ecdysozoa</taxon>
        <taxon>Arthropoda</taxon>
        <taxon>Hexapoda</taxon>
        <taxon>Insecta</taxon>
        <taxon>Pterygota</taxon>
        <taxon>Neoptera</taxon>
        <taxon>Polyneoptera</taxon>
        <taxon>Dictyoptera</taxon>
        <taxon>Blattodea</taxon>
        <taxon>Blattoidea</taxon>
        <taxon>Termitoidae</taxon>
        <taxon>Rhinotermitidae</taxon>
        <taxon>Coptotermes</taxon>
    </lineage>
</organism>
<evidence type="ECO:0000313" key="3">
    <source>
        <dbReference type="Proteomes" id="UP000502823"/>
    </source>
</evidence>
<dbReference type="AlphaFoldDB" id="A0A6L2PUM4"/>
<evidence type="ECO:0008006" key="4">
    <source>
        <dbReference type="Google" id="ProtNLM"/>
    </source>
</evidence>
<dbReference type="InterPro" id="IPR031959">
    <property type="entry name" value="DUF4779"/>
</dbReference>
<dbReference type="Proteomes" id="UP000502823">
    <property type="component" value="Unassembled WGS sequence"/>
</dbReference>
<feature type="compositionally biased region" description="Gly residues" evidence="1">
    <location>
        <begin position="252"/>
        <end position="261"/>
    </location>
</feature>
<comment type="caution">
    <text evidence="2">The sequence shown here is derived from an EMBL/GenBank/DDBJ whole genome shotgun (WGS) entry which is preliminary data.</text>
</comment>
<sequence length="367" mass="38419">MYRRTVIMPGFNFMGGVAIISLSLVITTALASEEDSSLHPQLYYLRQSWPPRDLQTSASFPIGYGLGGVGFLPKGGFLGVGGLGGYGGYGDGGFIGGYGGGPYGGYGGFGGLQKSLAGSGYSKGQSGVGAQNQAAAYQAGGGHKGQIGVQNSQGYSGAEDAQKQNQQSSGYYGDEGGQKKKYEKGGSYEDASNYGQAGKKQSEVKSNQDHKKGHSTKGYQNYHHKDETSKSTTFFDESNDEGGHYDYQGQQGAFGGEGGSSFKGALQDGSFASDAKGKQGHYNSGYATDNQHGAKGTHSNQEYYGDNQDYGQKKAFDDYGNKAALEHQQGYGGYHGQQYGGFKKGGHYGGYGGGLGGHLGYVGHLGY</sequence>
<proteinExistence type="predicted"/>